<evidence type="ECO:0000256" key="3">
    <source>
        <dbReference type="ARBA" id="ARBA00005708"/>
    </source>
</evidence>
<dbReference type="AlphaFoldDB" id="A0A0K1PIK7"/>
<dbReference type="PANTHER" id="PTHR42844:SF1">
    <property type="entry name" value="DIHYDRONEOPTERIN ALDOLASE 1-RELATED"/>
    <property type="match status" value="1"/>
</dbReference>
<dbReference type="Pfam" id="PF07883">
    <property type="entry name" value="Cupin_2"/>
    <property type="match status" value="1"/>
</dbReference>
<dbReference type="GO" id="GO:0005737">
    <property type="term" value="C:cytoplasm"/>
    <property type="evidence" value="ECO:0007669"/>
    <property type="project" value="TreeGrafter"/>
</dbReference>
<dbReference type="NCBIfam" id="TIGR00526">
    <property type="entry name" value="folB_dom"/>
    <property type="match status" value="1"/>
</dbReference>
<dbReference type="OrthoDB" id="5379688at2"/>
<dbReference type="Gene3D" id="3.30.1130.10">
    <property type="match status" value="1"/>
</dbReference>
<comment type="catalytic activity">
    <reaction evidence="1">
        <text>7,8-dihydroneopterin = 6-hydroxymethyl-7,8-dihydropterin + glycolaldehyde</text>
        <dbReference type="Rhea" id="RHEA:10540"/>
        <dbReference type="ChEBI" id="CHEBI:17001"/>
        <dbReference type="ChEBI" id="CHEBI:17071"/>
        <dbReference type="ChEBI" id="CHEBI:44841"/>
        <dbReference type="EC" id="4.1.2.25"/>
    </reaction>
</comment>
<feature type="domain" description="Dihydroneopterin aldolase/epimerase" evidence="8">
    <location>
        <begin position="8"/>
        <end position="125"/>
    </location>
</feature>
<evidence type="ECO:0000256" key="5">
    <source>
        <dbReference type="ARBA" id="ARBA00022909"/>
    </source>
</evidence>
<evidence type="ECO:0000256" key="2">
    <source>
        <dbReference type="ARBA" id="ARBA00005013"/>
    </source>
</evidence>
<dbReference type="SUPFAM" id="SSF55620">
    <property type="entry name" value="Tetrahydrobiopterin biosynthesis enzymes-like"/>
    <property type="match status" value="1"/>
</dbReference>
<protein>
    <recommendedName>
        <fullName evidence="4">dihydroneopterin aldolase</fullName>
        <ecNumber evidence="4">4.1.2.25</ecNumber>
    </recommendedName>
    <alternativeName>
        <fullName evidence="7">7,8-dihydroneopterin aldolase</fullName>
    </alternativeName>
</protein>
<evidence type="ECO:0000256" key="4">
    <source>
        <dbReference type="ARBA" id="ARBA00013043"/>
    </source>
</evidence>
<dbReference type="InterPro" id="IPR013096">
    <property type="entry name" value="Cupin_2"/>
</dbReference>
<dbReference type="EC" id="4.1.2.25" evidence="4"/>
<keyword evidence="6" id="KW-0456">Lyase</keyword>
<dbReference type="InterPro" id="IPR006157">
    <property type="entry name" value="FolB_dom"/>
</dbReference>
<dbReference type="GO" id="GO:0046656">
    <property type="term" value="P:folic acid biosynthetic process"/>
    <property type="evidence" value="ECO:0007669"/>
    <property type="project" value="UniProtKB-KW"/>
</dbReference>
<dbReference type="Pfam" id="PF02152">
    <property type="entry name" value="FolB"/>
    <property type="match status" value="1"/>
</dbReference>
<keyword evidence="10" id="KW-1185">Reference proteome</keyword>
<dbReference type="InterPro" id="IPR011051">
    <property type="entry name" value="RmlC_Cupin_sf"/>
</dbReference>
<comment type="similarity">
    <text evidence="3">Belongs to the DHNA family.</text>
</comment>
<evidence type="ECO:0000313" key="10">
    <source>
        <dbReference type="Proteomes" id="UP000055590"/>
    </source>
</evidence>
<name>A0A0K1PIK7_9BACT</name>
<reference evidence="9 10" key="1">
    <citation type="submission" date="2015-08" db="EMBL/GenBank/DDBJ databases">
        <authorList>
            <person name="Babu N.S."/>
            <person name="Beckwith C.J."/>
            <person name="Beseler K.G."/>
            <person name="Brison A."/>
            <person name="Carone J.V."/>
            <person name="Caskin T.P."/>
            <person name="Diamond M."/>
            <person name="Durham M.E."/>
            <person name="Foxe J.M."/>
            <person name="Go M."/>
            <person name="Henderson B.A."/>
            <person name="Jones I.B."/>
            <person name="McGettigan J.A."/>
            <person name="Micheletti S.J."/>
            <person name="Nasrallah M.E."/>
            <person name="Ortiz D."/>
            <person name="Piller C.R."/>
            <person name="Privatt S.R."/>
            <person name="Schneider S.L."/>
            <person name="Sharp S."/>
            <person name="Smith T.C."/>
            <person name="Stanton J.D."/>
            <person name="Ullery H.E."/>
            <person name="Wilson R.J."/>
            <person name="Serrano M.G."/>
            <person name="Buck G."/>
            <person name="Lee V."/>
            <person name="Wang Y."/>
            <person name="Carvalho R."/>
            <person name="Voegtly L."/>
            <person name="Shi R."/>
            <person name="Duckworth R."/>
            <person name="Johnson A."/>
            <person name="Loviza R."/>
            <person name="Walstead R."/>
            <person name="Shah Z."/>
            <person name="Kiflezghi M."/>
            <person name="Wade K."/>
            <person name="Ball S.L."/>
            <person name="Bradley K.W."/>
            <person name="Asai D.J."/>
            <person name="Bowman C.A."/>
            <person name="Russell D.A."/>
            <person name="Pope W.H."/>
            <person name="Jacobs-Sera D."/>
            <person name="Hendrix R.W."/>
            <person name="Hatfull G.F."/>
        </authorList>
    </citation>
    <scope>NUCLEOTIDE SEQUENCE [LARGE SCALE GENOMIC DNA]</scope>
    <source>
        <strain evidence="9 10">DSM 27710</strain>
    </source>
</reference>
<dbReference type="SUPFAM" id="SSF51182">
    <property type="entry name" value="RmlC-like cupins"/>
    <property type="match status" value="1"/>
</dbReference>
<dbReference type="InterPro" id="IPR006156">
    <property type="entry name" value="Dihydroneopterin_aldolase"/>
</dbReference>
<evidence type="ECO:0000313" key="9">
    <source>
        <dbReference type="EMBL" id="AKU92949.1"/>
    </source>
</evidence>
<sequence length="261" mass="28689">MNPGLDVIELRGIRADCIVGVYPEERSEPQPLEIDLSLGLDTRGAASGGGLEATVDYARLTGEVRFLVGACRFRLLETAAEALARYVLAPPTGDVPRARVEEVTVRLAKPHALPGDAVASLRIHRTAAEYAYEVEKNAFGEVDVIHETPGCGIYRLRVAPGRSIPTHVHEEMDEWELVLGPRLLLQGRPVAPGDAFHWPKGLPHRYDNPLSIEQTILCVDRPAFIPSDERLVDVPLESLRSIEPVSFYRRAAAEHAREGSP</sequence>
<organism evidence="9 10">
    <name type="scientific">Vulgatibacter incomptus</name>
    <dbReference type="NCBI Taxonomy" id="1391653"/>
    <lineage>
        <taxon>Bacteria</taxon>
        <taxon>Pseudomonadati</taxon>
        <taxon>Myxococcota</taxon>
        <taxon>Myxococcia</taxon>
        <taxon>Myxococcales</taxon>
        <taxon>Cystobacterineae</taxon>
        <taxon>Vulgatibacteraceae</taxon>
        <taxon>Vulgatibacter</taxon>
    </lineage>
</organism>
<dbReference type="STRING" id="1391653.AKJ08_3336"/>
<dbReference type="GO" id="GO:0004150">
    <property type="term" value="F:dihydroneopterin aldolase activity"/>
    <property type="evidence" value="ECO:0007669"/>
    <property type="project" value="UniProtKB-EC"/>
</dbReference>
<dbReference type="InterPro" id="IPR043133">
    <property type="entry name" value="GTP-CH-I_C/QueF"/>
</dbReference>
<gene>
    <name evidence="9" type="ORF">AKJ08_3336</name>
</gene>
<evidence type="ECO:0000256" key="6">
    <source>
        <dbReference type="ARBA" id="ARBA00023239"/>
    </source>
</evidence>
<evidence type="ECO:0000259" key="8">
    <source>
        <dbReference type="SMART" id="SM00905"/>
    </source>
</evidence>
<dbReference type="EMBL" id="CP012332">
    <property type="protein sequence ID" value="AKU92949.1"/>
    <property type="molecule type" value="Genomic_DNA"/>
</dbReference>
<evidence type="ECO:0000256" key="1">
    <source>
        <dbReference type="ARBA" id="ARBA00001353"/>
    </source>
</evidence>
<dbReference type="Proteomes" id="UP000055590">
    <property type="component" value="Chromosome"/>
</dbReference>
<dbReference type="SMART" id="SM00905">
    <property type="entry name" value="FolB"/>
    <property type="match status" value="1"/>
</dbReference>
<proteinExistence type="inferred from homology"/>
<comment type="pathway">
    <text evidence="2">Cofactor biosynthesis; tetrahydrofolate biosynthesis; 2-amino-4-hydroxy-6-hydroxymethyl-7,8-dihydropteridine diphosphate from 7,8-dihydroneopterin triphosphate: step 3/4.</text>
</comment>
<keyword evidence="5" id="KW-0289">Folate biosynthesis</keyword>
<dbReference type="InterPro" id="IPR014710">
    <property type="entry name" value="RmlC-like_jellyroll"/>
</dbReference>
<dbReference type="KEGG" id="vin:AKJ08_3336"/>
<accession>A0A0K1PIK7</accession>
<dbReference type="RefSeq" id="WP_050727038.1">
    <property type="nucleotide sequence ID" value="NZ_CP012332.1"/>
</dbReference>
<dbReference type="PANTHER" id="PTHR42844">
    <property type="entry name" value="DIHYDRONEOPTERIN ALDOLASE 1-RELATED"/>
    <property type="match status" value="1"/>
</dbReference>
<evidence type="ECO:0000256" key="7">
    <source>
        <dbReference type="ARBA" id="ARBA00032903"/>
    </source>
</evidence>
<dbReference type="Gene3D" id="2.60.120.10">
    <property type="entry name" value="Jelly Rolls"/>
    <property type="match status" value="1"/>
</dbReference>